<keyword evidence="5 7" id="KW-0472">Membrane</keyword>
<sequence length="204" mass="22959">MSLASDLAAKPWESKGIIDQEHPEGAFGMPPEKVALWFFLIVASIIFSLFMVSYVVRMELPDWVPLDEPSQLWINTAVLILSSVLFQWSRNSIENGKTKNALIGFTAAGVFAFAFIVAQYMTWLGLRADGFYLYTNPADAFYYLITAVHAIHLLGGLWVWCKSAIKLARGASIQELSLSIELCTMYWHFLLIVWLIIFAVLANT</sequence>
<evidence type="ECO:0000256" key="3">
    <source>
        <dbReference type="ARBA" id="ARBA00022692"/>
    </source>
</evidence>
<evidence type="ECO:0000256" key="1">
    <source>
        <dbReference type="ARBA" id="ARBA00004141"/>
    </source>
</evidence>
<comment type="similarity">
    <text evidence="2 6">Belongs to the cytochrome c oxidase subunit 3 family.</text>
</comment>
<dbReference type="InterPro" id="IPR035973">
    <property type="entry name" value="Cyt_c_oxidase_su3-like_sf"/>
</dbReference>
<dbReference type="PROSITE" id="PS50253">
    <property type="entry name" value="COX3"/>
    <property type="match status" value="1"/>
</dbReference>
<evidence type="ECO:0000259" key="8">
    <source>
        <dbReference type="PROSITE" id="PS50253"/>
    </source>
</evidence>
<feature type="domain" description="Heme-copper oxidase subunit III family profile" evidence="8">
    <location>
        <begin position="33"/>
        <end position="204"/>
    </location>
</feature>
<evidence type="ECO:0000256" key="2">
    <source>
        <dbReference type="ARBA" id="ARBA00010581"/>
    </source>
</evidence>
<evidence type="ECO:0000256" key="7">
    <source>
        <dbReference type="SAM" id="Phobius"/>
    </source>
</evidence>
<feature type="transmembrane region" description="Helical" evidence="7">
    <location>
        <begin position="141"/>
        <end position="161"/>
    </location>
</feature>
<comment type="subcellular location">
    <subcellularLocation>
        <location evidence="6">Cell membrane</location>
        <topology evidence="6">Multi-pass membrane protein</topology>
    </subcellularLocation>
    <subcellularLocation>
        <location evidence="1">Membrane</location>
        <topology evidence="1">Multi-pass membrane protein</topology>
    </subcellularLocation>
</comment>
<feature type="transmembrane region" description="Helical" evidence="7">
    <location>
        <begin position="101"/>
        <end position="121"/>
    </location>
</feature>
<dbReference type="GO" id="GO:0004129">
    <property type="term" value="F:cytochrome-c oxidase activity"/>
    <property type="evidence" value="ECO:0007669"/>
    <property type="project" value="InterPro"/>
</dbReference>
<dbReference type="PANTHER" id="PTHR11403:SF10">
    <property type="entry name" value="CYTOCHROME C OXIDASE"/>
    <property type="match status" value="1"/>
</dbReference>
<evidence type="ECO:0000256" key="6">
    <source>
        <dbReference type="RuleBase" id="RU003376"/>
    </source>
</evidence>
<dbReference type="Gene3D" id="1.20.120.80">
    <property type="entry name" value="Cytochrome c oxidase, subunit III, four-helix bundle"/>
    <property type="match status" value="1"/>
</dbReference>
<feature type="transmembrane region" description="Helical" evidence="7">
    <location>
        <begin position="72"/>
        <end position="89"/>
    </location>
</feature>
<dbReference type="EMBL" id="NVQR01000008">
    <property type="protein sequence ID" value="PCH63766.1"/>
    <property type="molecule type" value="Genomic_DNA"/>
</dbReference>
<dbReference type="Proteomes" id="UP000218172">
    <property type="component" value="Unassembled WGS sequence"/>
</dbReference>
<dbReference type="GO" id="GO:0019646">
    <property type="term" value="P:aerobic electron transport chain"/>
    <property type="evidence" value="ECO:0007669"/>
    <property type="project" value="InterPro"/>
</dbReference>
<dbReference type="InterPro" id="IPR013833">
    <property type="entry name" value="Cyt_c_oxidase_su3_a-hlx"/>
</dbReference>
<keyword evidence="4 7" id="KW-1133">Transmembrane helix</keyword>
<evidence type="ECO:0000256" key="4">
    <source>
        <dbReference type="ARBA" id="ARBA00022989"/>
    </source>
</evidence>
<evidence type="ECO:0000313" key="10">
    <source>
        <dbReference type="Proteomes" id="UP000218172"/>
    </source>
</evidence>
<comment type="caution">
    <text evidence="9">The sequence shown here is derived from an EMBL/GenBank/DDBJ whole genome shotgun (WGS) entry which is preliminary data.</text>
</comment>
<dbReference type="InterPro" id="IPR000298">
    <property type="entry name" value="Cyt_c_oxidase-like_su3"/>
</dbReference>
<gene>
    <name evidence="9" type="ORF">COC19_00635</name>
</gene>
<dbReference type="InterPro" id="IPR024791">
    <property type="entry name" value="Cyt_c/ubiquinol_Oxase_su3"/>
</dbReference>
<organism evidence="9 10">
    <name type="scientific">SAR86 cluster bacterium</name>
    <dbReference type="NCBI Taxonomy" id="2030880"/>
    <lineage>
        <taxon>Bacteria</taxon>
        <taxon>Pseudomonadati</taxon>
        <taxon>Pseudomonadota</taxon>
        <taxon>Gammaproteobacteria</taxon>
        <taxon>SAR86 cluster</taxon>
    </lineage>
</organism>
<dbReference type="GO" id="GO:0005886">
    <property type="term" value="C:plasma membrane"/>
    <property type="evidence" value="ECO:0007669"/>
    <property type="project" value="UniProtKB-SubCell"/>
</dbReference>
<name>A0A2A4MVZ7_9GAMM</name>
<feature type="transmembrane region" description="Helical" evidence="7">
    <location>
        <begin position="182"/>
        <end position="202"/>
    </location>
</feature>
<accession>A0A2A4MVZ7</accession>
<protein>
    <submittedName>
        <fullName evidence="9">Cytochrome-c oxidase</fullName>
    </submittedName>
</protein>
<keyword evidence="3 6" id="KW-0812">Transmembrane</keyword>
<dbReference type="Pfam" id="PF00510">
    <property type="entry name" value="COX3"/>
    <property type="match status" value="1"/>
</dbReference>
<evidence type="ECO:0000313" key="9">
    <source>
        <dbReference type="EMBL" id="PCH63766.1"/>
    </source>
</evidence>
<dbReference type="AlphaFoldDB" id="A0A2A4MVZ7"/>
<dbReference type="SUPFAM" id="SSF81452">
    <property type="entry name" value="Cytochrome c oxidase subunit III-like"/>
    <property type="match status" value="1"/>
</dbReference>
<evidence type="ECO:0000256" key="5">
    <source>
        <dbReference type="ARBA" id="ARBA00023136"/>
    </source>
</evidence>
<feature type="transmembrane region" description="Helical" evidence="7">
    <location>
        <begin position="34"/>
        <end position="52"/>
    </location>
</feature>
<reference evidence="10" key="1">
    <citation type="submission" date="2017-08" db="EMBL/GenBank/DDBJ databases">
        <title>A dynamic microbial community with high functional redundancy inhabits the cold, oxic subseafloor aquifer.</title>
        <authorList>
            <person name="Tully B.J."/>
            <person name="Wheat C.G."/>
            <person name="Glazer B.T."/>
            <person name="Huber J.A."/>
        </authorList>
    </citation>
    <scope>NUCLEOTIDE SEQUENCE [LARGE SCALE GENOMIC DNA]</scope>
</reference>
<proteinExistence type="inferred from homology"/>
<dbReference type="PANTHER" id="PTHR11403">
    <property type="entry name" value="CYTOCHROME C OXIDASE SUBUNIT III"/>
    <property type="match status" value="1"/>
</dbReference>